<dbReference type="SUPFAM" id="SSF53850">
    <property type="entry name" value="Periplasmic binding protein-like II"/>
    <property type="match status" value="1"/>
</dbReference>
<dbReference type="InterPro" id="IPR036390">
    <property type="entry name" value="WH_DNA-bd_sf"/>
</dbReference>
<organism evidence="6 7">
    <name type="scientific">Acinetobacter lwoffii</name>
    <dbReference type="NCBI Taxonomy" id="28090"/>
    <lineage>
        <taxon>Bacteria</taxon>
        <taxon>Pseudomonadati</taxon>
        <taxon>Pseudomonadota</taxon>
        <taxon>Gammaproteobacteria</taxon>
        <taxon>Moraxellales</taxon>
        <taxon>Moraxellaceae</taxon>
        <taxon>Acinetobacter</taxon>
    </lineage>
</organism>
<proteinExistence type="inferred from homology"/>
<dbReference type="Gene3D" id="1.10.10.10">
    <property type="entry name" value="Winged helix-like DNA-binding domain superfamily/Winged helix DNA-binding domain"/>
    <property type="match status" value="1"/>
</dbReference>
<dbReference type="EMBL" id="DYWX01000087">
    <property type="protein sequence ID" value="HJF28240.1"/>
    <property type="molecule type" value="Genomic_DNA"/>
</dbReference>
<dbReference type="PANTHER" id="PTHR30126">
    <property type="entry name" value="HTH-TYPE TRANSCRIPTIONAL REGULATOR"/>
    <property type="match status" value="1"/>
</dbReference>
<keyword evidence="3" id="KW-0238">DNA-binding</keyword>
<evidence type="ECO:0000256" key="3">
    <source>
        <dbReference type="ARBA" id="ARBA00023125"/>
    </source>
</evidence>
<keyword evidence="4" id="KW-0804">Transcription</keyword>
<accession>A0A9D2UT95</accession>
<dbReference type="Proteomes" id="UP000787156">
    <property type="component" value="Unassembled WGS sequence"/>
</dbReference>
<protein>
    <submittedName>
        <fullName evidence="6">LysR family transcriptional regulator</fullName>
    </submittedName>
</protein>
<dbReference type="FunFam" id="1.10.10.10:FF:000001">
    <property type="entry name" value="LysR family transcriptional regulator"/>
    <property type="match status" value="1"/>
</dbReference>
<reference evidence="6" key="2">
    <citation type="submission" date="2021-09" db="EMBL/GenBank/DDBJ databases">
        <authorList>
            <person name="Gilroy R."/>
        </authorList>
    </citation>
    <scope>NUCLEOTIDE SEQUENCE</scope>
    <source>
        <strain evidence="6">CHK135-1449</strain>
    </source>
</reference>
<evidence type="ECO:0000313" key="6">
    <source>
        <dbReference type="EMBL" id="HJF28240.1"/>
    </source>
</evidence>
<feature type="domain" description="HTH lysR-type" evidence="5">
    <location>
        <begin position="1"/>
        <end position="57"/>
    </location>
</feature>
<evidence type="ECO:0000256" key="2">
    <source>
        <dbReference type="ARBA" id="ARBA00023015"/>
    </source>
</evidence>
<name>A0A9D2UT95_ACILW</name>
<dbReference type="Pfam" id="PF03466">
    <property type="entry name" value="LysR_substrate"/>
    <property type="match status" value="1"/>
</dbReference>
<dbReference type="InterPro" id="IPR000847">
    <property type="entry name" value="LysR_HTH_N"/>
</dbReference>
<comment type="caution">
    <text evidence="6">The sequence shown here is derived from an EMBL/GenBank/DDBJ whole genome shotgun (WGS) entry which is preliminary data.</text>
</comment>
<dbReference type="GO" id="GO:0003700">
    <property type="term" value="F:DNA-binding transcription factor activity"/>
    <property type="evidence" value="ECO:0007669"/>
    <property type="project" value="InterPro"/>
</dbReference>
<gene>
    <name evidence="6" type="ORF">K8V79_08350</name>
</gene>
<evidence type="ECO:0000259" key="5">
    <source>
        <dbReference type="PROSITE" id="PS50931"/>
    </source>
</evidence>
<reference evidence="6" key="1">
    <citation type="journal article" date="2021" name="PeerJ">
        <title>Extensive microbial diversity within the chicken gut microbiome revealed by metagenomics and culture.</title>
        <authorList>
            <person name="Gilroy R."/>
            <person name="Ravi A."/>
            <person name="Getino M."/>
            <person name="Pursley I."/>
            <person name="Horton D.L."/>
            <person name="Alikhan N.F."/>
            <person name="Baker D."/>
            <person name="Gharbi K."/>
            <person name="Hall N."/>
            <person name="Watson M."/>
            <person name="Adriaenssens E.M."/>
            <person name="Foster-Nyarko E."/>
            <person name="Jarju S."/>
            <person name="Secka A."/>
            <person name="Antonio M."/>
            <person name="Oren A."/>
            <person name="Chaudhuri R.R."/>
            <person name="La Ragione R."/>
            <person name="Hildebrand F."/>
            <person name="Pallen M.J."/>
        </authorList>
    </citation>
    <scope>NUCLEOTIDE SEQUENCE</scope>
    <source>
        <strain evidence="6">CHK135-1449</strain>
    </source>
</reference>
<keyword evidence="2" id="KW-0805">Transcription regulation</keyword>
<dbReference type="GO" id="GO:0000976">
    <property type="term" value="F:transcription cis-regulatory region binding"/>
    <property type="evidence" value="ECO:0007669"/>
    <property type="project" value="TreeGrafter"/>
</dbReference>
<sequence>MQLKSLEIFLTVVELGSFSLAANKLFTVQSNITSHIKKLESELNTELLTRKTPVRTTRAGEQLLTYARKILSLHDEVKSIFIEEKPYPSHPIQIGSMETTAAVHLPQILNRFSASFPALSFSLQTAPSRTLIEAVQNAQLDCAFIASPEPVHGLYNLHLFTEQLVVVTSKNTIQPLTATTLQQQKFLAFRQGCSYRRVIDLFLQSRQLAVCHIIEMGSLDGIMSCVSMNMGMAILPRSYVEQSHFRNAVDVLEIHEPFATMNTYLIADQPACWSSNLKHLVKQLTASKDEVV</sequence>
<evidence type="ECO:0000256" key="1">
    <source>
        <dbReference type="ARBA" id="ARBA00009437"/>
    </source>
</evidence>
<dbReference type="AlphaFoldDB" id="A0A9D2UT95"/>
<dbReference type="InterPro" id="IPR005119">
    <property type="entry name" value="LysR_subst-bd"/>
</dbReference>
<dbReference type="PANTHER" id="PTHR30126:SF40">
    <property type="entry name" value="HTH-TYPE TRANSCRIPTIONAL REGULATOR GLTR"/>
    <property type="match status" value="1"/>
</dbReference>
<dbReference type="InterPro" id="IPR036388">
    <property type="entry name" value="WH-like_DNA-bd_sf"/>
</dbReference>
<dbReference type="Gene3D" id="3.40.190.290">
    <property type="match status" value="1"/>
</dbReference>
<evidence type="ECO:0000313" key="7">
    <source>
        <dbReference type="Proteomes" id="UP000787156"/>
    </source>
</evidence>
<dbReference type="SUPFAM" id="SSF46785">
    <property type="entry name" value="Winged helix' DNA-binding domain"/>
    <property type="match status" value="1"/>
</dbReference>
<dbReference type="PROSITE" id="PS50931">
    <property type="entry name" value="HTH_LYSR"/>
    <property type="match status" value="1"/>
</dbReference>
<evidence type="ECO:0000256" key="4">
    <source>
        <dbReference type="ARBA" id="ARBA00023163"/>
    </source>
</evidence>
<comment type="similarity">
    <text evidence="1">Belongs to the LysR transcriptional regulatory family.</text>
</comment>
<dbReference type="Pfam" id="PF00126">
    <property type="entry name" value="HTH_1"/>
    <property type="match status" value="1"/>
</dbReference>